<keyword evidence="7" id="KW-1015">Disulfide bond</keyword>
<feature type="domain" description="Cathepsin propeptide inhibitor" evidence="12">
    <location>
        <begin position="46"/>
        <end position="103"/>
    </location>
</feature>
<dbReference type="AlphaFoldDB" id="A0A445DZ96"/>
<dbReference type="GO" id="GO:0008234">
    <property type="term" value="F:cysteine-type peptidase activity"/>
    <property type="evidence" value="ECO:0007669"/>
    <property type="project" value="UniProtKB-KW"/>
</dbReference>
<proteinExistence type="inferred from homology"/>
<evidence type="ECO:0000256" key="4">
    <source>
        <dbReference type="ARBA" id="ARBA00022729"/>
    </source>
</evidence>
<protein>
    <recommendedName>
        <fullName evidence="9">Vignain</fullName>
    </recommendedName>
    <alternativeName>
        <fullName evidence="10">Bean endopeptidase</fullName>
    </alternativeName>
</protein>
<comment type="subcellular location">
    <subcellularLocation>
        <location evidence="1">Endoplasmic reticulum lumen</location>
    </subcellularLocation>
</comment>
<keyword evidence="5" id="KW-0378">Hydrolase</keyword>
<comment type="caution">
    <text evidence="13">The sequence shown here is derived from an EMBL/GenBank/DDBJ whole genome shotgun (WGS) entry which is preliminary data.</text>
</comment>
<sequence>MTMMTTTSFIQFHQIIILFFLILTLWNSQVTMSRRLFESTCTRERHEKWMEEYGKVYKDGEEKERRFRIFKNNVEFIESFNAAGDKSFKLSVNRFADLSVEEFKASLNGLPKSHWQTTPFRHENVTDIPETVDWRKRGVVTPIKDQGTCGSWWAFSSVAAVEGIHKISTGKLVSLSVQELVDCVRGDSEGCYGGYMEDTMEEYQVNQTTHNKQVDKPCKANEKETIHNVAKIKGFEKVPSNNEKALLKAVAKQPVSVYLQASGYYFQFYSSGIFTGICETEPDHTATVVGYGKDKDGTKYWIVKNSWGTDWGEKGYIRMKREVHAKEGLCGIANNATYPII</sequence>
<organism evidence="13 14">
    <name type="scientific">Arachis hypogaea</name>
    <name type="common">Peanut</name>
    <dbReference type="NCBI Taxonomy" id="3818"/>
    <lineage>
        <taxon>Eukaryota</taxon>
        <taxon>Viridiplantae</taxon>
        <taxon>Streptophyta</taxon>
        <taxon>Embryophyta</taxon>
        <taxon>Tracheophyta</taxon>
        <taxon>Spermatophyta</taxon>
        <taxon>Magnoliopsida</taxon>
        <taxon>eudicotyledons</taxon>
        <taxon>Gunneridae</taxon>
        <taxon>Pentapetalae</taxon>
        <taxon>rosids</taxon>
        <taxon>fabids</taxon>
        <taxon>Fabales</taxon>
        <taxon>Fabaceae</taxon>
        <taxon>Papilionoideae</taxon>
        <taxon>50 kb inversion clade</taxon>
        <taxon>dalbergioids sensu lato</taxon>
        <taxon>Dalbergieae</taxon>
        <taxon>Pterocarpus clade</taxon>
        <taxon>Arachis</taxon>
    </lineage>
</organism>
<gene>
    <name evidence="13" type="ORF">Ahy_A03g015040</name>
</gene>
<dbReference type="PANTHER" id="PTHR12411">
    <property type="entry name" value="CYSTEINE PROTEASE FAMILY C1-RELATED"/>
    <property type="match status" value="1"/>
</dbReference>
<evidence type="ECO:0000256" key="1">
    <source>
        <dbReference type="ARBA" id="ARBA00004319"/>
    </source>
</evidence>
<dbReference type="InterPro" id="IPR013128">
    <property type="entry name" value="Peptidase_C1A"/>
</dbReference>
<evidence type="ECO:0000313" key="14">
    <source>
        <dbReference type="Proteomes" id="UP000289738"/>
    </source>
</evidence>
<evidence type="ECO:0000256" key="5">
    <source>
        <dbReference type="ARBA" id="ARBA00022801"/>
    </source>
</evidence>
<dbReference type="InterPro" id="IPR025661">
    <property type="entry name" value="Pept_asp_AS"/>
</dbReference>
<dbReference type="FunFam" id="3.90.70.10:FF:000023">
    <property type="entry name" value="Senescence-specific cysteine protease SAG39"/>
    <property type="match status" value="1"/>
</dbReference>
<evidence type="ECO:0000256" key="7">
    <source>
        <dbReference type="ARBA" id="ARBA00023157"/>
    </source>
</evidence>
<keyword evidence="4" id="KW-0732">Signal</keyword>
<dbReference type="InterPro" id="IPR013201">
    <property type="entry name" value="Prot_inhib_I29"/>
</dbReference>
<dbReference type="PROSITE" id="PS00640">
    <property type="entry name" value="THIOL_PROTEASE_ASN"/>
    <property type="match status" value="1"/>
</dbReference>
<keyword evidence="14" id="KW-1185">Reference proteome</keyword>
<evidence type="ECO:0000256" key="8">
    <source>
        <dbReference type="ARBA" id="ARBA00023180"/>
    </source>
</evidence>
<evidence type="ECO:0000256" key="2">
    <source>
        <dbReference type="ARBA" id="ARBA00008455"/>
    </source>
</evidence>
<dbReference type="SUPFAM" id="SSF54001">
    <property type="entry name" value="Cysteine proteinases"/>
    <property type="match status" value="1"/>
</dbReference>
<dbReference type="EMBL" id="SDMP01000003">
    <property type="protein sequence ID" value="RYR68542.1"/>
    <property type="molecule type" value="Genomic_DNA"/>
</dbReference>
<dbReference type="Pfam" id="PF00112">
    <property type="entry name" value="Peptidase_C1"/>
    <property type="match status" value="1"/>
</dbReference>
<keyword evidence="3" id="KW-0645">Protease</keyword>
<accession>A0A445DZ96</accession>
<dbReference type="STRING" id="3818.A0A445DZ96"/>
<dbReference type="SMART" id="SM00848">
    <property type="entry name" value="Inhibitor_I29"/>
    <property type="match status" value="1"/>
</dbReference>
<dbReference type="Proteomes" id="UP000289738">
    <property type="component" value="Chromosome A03"/>
</dbReference>
<keyword evidence="8" id="KW-0325">Glycoprotein</keyword>
<dbReference type="InterPro" id="IPR000668">
    <property type="entry name" value="Peptidase_C1A_C"/>
</dbReference>
<dbReference type="SMART" id="SM00645">
    <property type="entry name" value="Pept_C1"/>
    <property type="match status" value="1"/>
</dbReference>
<dbReference type="Gene3D" id="3.90.70.10">
    <property type="entry name" value="Cysteine proteinases"/>
    <property type="match status" value="1"/>
</dbReference>
<evidence type="ECO:0000259" key="12">
    <source>
        <dbReference type="SMART" id="SM00848"/>
    </source>
</evidence>
<reference evidence="13 14" key="1">
    <citation type="submission" date="2019-01" db="EMBL/GenBank/DDBJ databases">
        <title>Sequencing of cultivated peanut Arachis hypogaea provides insights into genome evolution and oil improvement.</title>
        <authorList>
            <person name="Chen X."/>
        </authorList>
    </citation>
    <scope>NUCLEOTIDE SEQUENCE [LARGE SCALE GENOMIC DNA]</scope>
    <source>
        <strain evidence="14">cv. Fuhuasheng</strain>
        <tissue evidence="13">Leaves</tissue>
    </source>
</reference>
<dbReference type="PRINTS" id="PR00705">
    <property type="entry name" value="PAPAIN"/>
</dbReference>
<dbReference type="Pfam" id="PF08246">
    <property type="entry name" value="Inhibitor_I29"/>
    <property type="match status" value="1"/>
</dbReference>
<evidence type="ECO:0000256" key="3">
    <source>
        <dbReference type="ARBA" id="ARBA00022670"/>
    </source>
</evidence>
<evidence type="ECO:0000256" key="6">
    <source>
        <dbReference type="ARBA" id="ARBA00022807"/>
    </source>
</evidence>
<evidence type="ECO:0000256" key="10">
    <source>
        <dbReference type="ARBA" id="ARBA00080531"/>
    </source>
</evidence>
<comment type="similarity">
    <text evidence="2">Belongs to the peptidase C1 family.</text>
</comment>
<evidence type="ECO:0000259" key="11">
    <source>
        <dbReference type="SMART" id="SM00645"/>
    </source>
</evidence>
<dbReference type="GO" id="GO:0005788">
    <property type="term" value="C:endoplasmic reticulum lumen"/>
    <property type="evidence" value="ECO:0007669"/>
    <property type="project" value="UniProtKB-SubCell"/>
</dbReference>
<evidence type="ECO:0000313" key="13">
    <source>
        <dbReference type="EMBL" id="RYR68542.1"/>
    </source>
</evidence>
<dbReference type="CDD" id="cd02248">
    <property type="entry name" value="Peptidase_C1A"/>
    <property type="match status" value="1"/>
</dbReference>
<dbReference type="InterPro" id="IPR039417">
    <property type="entry name" value="Peptidase_C1A_papain-like"/>
</dbReference>
<keyword evidence="6" id="KW-0788">Thiol protease</keyword>
<dbReference type="InterPro" id="IPR038765">
    <property type="entry name" value="Papain-like_cys_pep_sf"/>
</dbReference>
<name>A0A445DZ96_ARAHY</name>
<evidence type="ECO:0000256" key="9">
    <source>
        <dbReference type="ARBA" id="ARBA00069575"/>
    </source>
</evidence>
<dbReference type="GO" id="GO:0006508">
    <property type="term" value="P:proteolysis"/>
    <property type="evidence" value="ECO:0007669"/>
    <property type="project" value="UniProtKB-KW"/>
</dbReference>
<feature type="domain" description="Peptidase C1A papain C-terminal" evidence="11">
    <location>
        <begin position="128"/>
        <end position="340"/>
    </location>
</feature>